<protein>
    <submittedName>
        <fullName evidence="2">VUT family protein</fullName>
    </submittedName>
</protein>
<name>A0ABT3APB1_9RHOB</name>
<feature type="transmembrane region" description="Helical" evidence="1">
    <location>
        <begin position="12"/>
        <end position="34"/>
    </location>
</feature>
<proteinExistence type="predicted"/>
<feature type="transmembrane region" description="Helical" evidence="1">
    <location>
        <begin position="54"/>
        <end position="71"/>
    </location>
</feature>
<gene>
    <name evidence="2" type="ORF">OE747_19480</name>
</gene>
<accession>A0ABT3APB1</accession>
<comment type="caution">
    <text evidence="2">The sequence shown here is derived from an EMBL/GenBank/DDBJ whole genome shotgun (WGS) entry which is preliminary data.</text>
</comment>
<dbReference type="Proteomes" id="UP001320899">
    <property type="component" value="Unassembled WGS sequence"/>
</dbReference>
<reference evidence="2 3" key="1">
    <citation type="submission" date="2022-10" db="EMBL/GenBank/DDBJ databases">
        <title>Ruegeria sp. nov., isolated from ocean surface sediments.</title>
        <authorList>
            <person name="He W."/>
            <person name="Xue H.-P."/>
            <person name="Zhang D.-F."/>
        </authorList>
    </citation>
    <scope>NUCLEOTIDE SEQUENCE [LARGE SCALE GENOMIC DNA]</scope>
    <source>
        <strain evidence="2 3">XHP0148</strain>
    </source>
</reference>
<keyword evidence="3" id="KW-1185">Reference proteome</keyword>
<feature type="transmembrane region" description="Helical" evidence="1">
    <location>
        <begin position="103"/>
        <end position="122"/>
    </location>
</feature>
<feature type="transmembrane region" description="Helical" evidence="1">
    <location>
        <begin position="129"/>
        <end position="153"/>
    </location>
</feature>
<evidence type="ECO:0000313" key="3">
    <source>
        <dbReference type="Proteomes" id="UP001320899"/>
    </source>
</evidence>
<feature type="transmembrane region" description="Helical" evidence="1">
    <location>
        <begin position="159"/>
        <end position="180"/>
    </location>
</feature>
<dbReference type="InterPro" id="IPR003744">
    <property type="entry name" value="YhhQ"/>
</dbReference>
<sequence>MTSISRRKARIVKGGVVLSYIGFLLTGPASNWLIQNVGTYCVPNGPCLIPVLPGISAPSGVLMVGLALVLRDLVHRDLGAYWALSAILLGSLISAIFSPQALLIASTTAFLLSELSDFAVFAPLRRRGFVVAALVSSTVGLIVDSLVFLWLAFGSLDYLAGQVLGKLYMVLVTILIIVIWERRRGIWAKRPTPL</sequence>
<dbReference type="Pfam" id="PF02592">
    <property type="entry name" value="Vut_1"/>
    <property type="match status" value="1"/>
</dbReference>
<keyword evidence="1" id="KW-0472">Membrane</keyword>
<keyword evidence="1" id="KW-1133">Transmembrane helix</keyword>
<evidence type="ECO:0000313" key="2">
    <source>
        <dbReference type="EMBL" id="MCV2890526.1"/>
    </source>
</evidence>
<feature type="transmembrane region" description="Helical" evidence="1">
    <location>
        <begin position="78"/>
        <end position="97"/>
    </location>
</feature>
<dbReference type="EMBL" id="JAOWLB010000018">
    <property type="protein sequence ID" value="MCV2890526.1"/>
    <property type="molecule type" value="Genomic_DNA"/>
</dbReference>
<organism evidence="2 3">
    <name type="scientific">Ruegeria aquimaris</name>
    <dbReference type="NCBI Taxonomy" id="2984333"/>
    <lineage>
        <taxon>Bacteria</taxon>
        <taxon>Pseudomonadati</taxon>
        <taxon>Pseudomonadota</taxon>
        <taxon>Alphaproteobacteria</taxon>
        <taxon>Rhodobacterales</taxon>
        <taxon>Roseobacteraceae</taxon>
        <taxon>Ruegeria</taxon>
    </lineage>
</organism>
<evidence type="ECO:0000256" key="1">
    <source>
        <dbReference type="SAM" id="Phobius"/>
    </source>
</evidence>
<keyword evidence="1" id="KW-0812">Transmembrane</keyword>